<dbReference type="PANTHER" id="PTHR13475:SF3">
    <property type="entry name" value="NEUGRIN"/>
    <property type="match status" value="1"/>
</dbReference>
<dbReference type="Proteomes" id="UP001642520">
    <property type="component" value="Unassembled WGS sequence"/>
</dbReference>
<dbReference type="Pfam" id="PF06413">
    <property type="entry name" value="Neugrin"/>
    <property type="match status" value="1"/>
</dbReference>
<proteinExistence type="predicted"/>
<dbReference type="PANTHER" id="PTHR13475">
    <property type="entry name" value="NEUGRIN"/>
    <property type="match status" value="1"/>
</dbReference>
<dbReference type="EMBL" id="CAXAJV020001292">
    <property type="protein sequence ID" value="CAL7941701.1"/>
    <property type="molecule type" value="Genomic_DNA"/>
</dbReference>
<evidence type="ECO:0000313" key="2">
    <source>
        <dbReference type="Proteomes" id="UP001642520"/>
    </source>
</evidence>
<evidence type="ECO:0000313" key="1">
    <source>
        <dbReference type="EMBL" id="CAL7941701.1"/>
    </source>
</evidence>
<dbReference type="InterPro" id="IPR010487">
    <property type="entry name" value="NGRN/Rrg9"/>
</dbReference>
<protein>
    <recommendedName>
        <fullName evidence="3">Neugrin</fullName>
    </recommendedName>
</protein>
<reference evidence="1 2" key="1">
    <citation type="submission" date="2024-08" db="EMBL/GenBank/DDBJ databases">
        <authorList>
            <person name="Will J Nash"/>
            <person name="Angela Man"/>
            <person name="Seanna McTaggart"/>
            <person name="Kendall Baker"/>
            <person name="Tom Barker"/>
            <person name="Leah Catchpole"/>
            <person name="Alex Durrant"/>
            <person name="Karim Gharbi"/>
            <person name="Naomi Irish"/>
            <person name="Gemy Kaithakottil"/>
            <person name="Debby Ku"/>
            <person name="Aaliyah Providence"/>
            <person name="Felix Shaw"/>
            <person name="David Swarbreck"/>
            <person name="Chris Watkins"/>
            <person name="Ann M. McCartney"/>
            <person name="Giulio Formenti"/>
            <person name="Alice Mouton"/>
            <person name="Noel Vella"/>
            <person name="Bjorn M von Reumont"/>
            <person name="Adriana Vella"/>
            <person name="Wilfried Haerty"/>
        </authorList>
    </citation>
    <scope>NUCLEOTIDE SEQUENCE [LARGE SCALE GENOMIC DNA]</scope>
</reference>
<accession>A0ABP1NPZ9</accession>
<sequence length="425" mass="49455">MNNIGILTLKLLRTYATKSPIKSAGIIRKAAAIKDFETDFEKFNEEDLETHESSVTEIAEIYLNDKREALRNKKHLQQSIVKAKVFKERTPNFLTYVEKDQIKKLHKIDPEKWTPEKLSESFPALPETIRKILKTKWVPKSAERILQYDKKVIENWKQFKTGRLALSHTLKEHLLKFKNRKINLIDKEILTRDFIPPKIEFPSPKSTYFTDILTALKSEQSVTKEQQLISSQSNMNKNIKVLSAMEDEGIKLTKEKTDNVNNRERNKIKKCSSEKEKLVFDEFLKRKINNQDTASAEEKIVLMDIYRKHVESANLDVHCDIVNDITKDISEKKCVSTENNLSDKSALVVRKNEISSKLTAEVSIKSASLDTYIKERNLLIDSNLDYTQHIKIPKNVHKRGMTYRIKDCYYDDDGEFLYRVPGLKD</sequence>
<gene>
    <name evidence="1" type="ORF">XYLVIOL_LOCUS5139</name>
</gene>
<name>A0ABP1NPZ9_XYLVO</name>
<organism evidence="1 2">
    <name type="scientific">Xylocopa violacea</name>
    <name type="common">Violet carpenter bee</name>
    <name type="synonym">Apis violacea</name>
    <dbReference type="NCBI Taxonomy" id="135666"/>
    <lineage>
        <taxon>Eukaryota</taxon>
        <taxon>Metazoa</taxon>
        <taxon>Ecdysozoa</taxon>
        <taxon>Arthropoda</taxon>
        <taxon>Hexapoda</taxon>
        <taxon>Insecta</taxon>
        <taxon>Pterygota</taxon>
        <taxon>Neoptera</taxon>
        <taxon>Endopterygota</taxon>
        <taxon>Hymenoptera</taxon>
        <taxon>Apocrita</taxon>
        <taxon>Aculeata</taxon>
        <taxon>Apoidea</taxon>
        <taxon>Anthophila</taxon>
        <taxon>Apidae</taxon>
        <taxon>Xylocopa</taxon>
        <taxon>Xylocopa</taxon>
    </lineage>
</organism>
<evidence type="ECO:0008006" key="3">
    <source>
        <dbReference type="Google" id="ProtNLM"/>
    </source>
</evidence>
<keyword evidence="2" id="KW-1185">Reference proteome</keyword>
<comment type="caution">
    <text evidence="1">The sequence shown here is derived from an EMBL/GenBank/DDBJ whole genome shotgun (WGS) entry which is preliminary data.</text>
</comment>